<name>A0A9P5PTL1_9AGAR</name>
<feature type="compositionally biased region" description="Pro residues" evidence="1">
    <location>
        <begin position="105"/>
        <end position="121"/>
    </location>
</feature>
<dbReference type="EMBL" id="JADNRY010000054">
    <property type="protein sequence ID" value="KAF9069118.1"/>
    <property type="molecule type" value="Genomic_DNA"/>
</dbReference>
<comment type="caution">
    <text evidence="3">The sequence shown here is derived from an EMBL/GenBank/DDBJ whole genome shotgun (WGS) entry which is preliminary data.</text>
</comment>
<evidence type="ECO:0000313" key="4">
    <source>
        <dbReference type="Proteomes" id="UP000772434"/>
    </source>
</evidence>
<evidence type="ECO:0000256" key="1">
    <source>
        <dbReference type="SAM" id="MobiDB-lite"/>
    </source>
</evidence>
<keyword evidence="2" id="KW-0732">Signal</keyword>
<feature type="compositionally biased region" description="Low complexity" evidence="1">
    <location>
        <begin position="68"/>
        <end position="101"/>
    </location>
</feature>
<evidence type="ECO:0000256" key="2">
    <source>
        <dbReference type="SAM" id="SignalP"/>
    </source>
</evidence>
<protein>
    <submittedName>
        <fullName evidence="3">Uncharacterized protein</fullName>
    </submittedName>
</protein>
<dbReference type="Proteomes" id="UP000772434">
    <property type="component" value="Unassembled WGS sequence"/>
</dbReference>
<evidence type="ECO:0000313" key="3">
    <source>
        <dbReference type="EMBL" id="KAF9069118.1"/>
    </source>
</evidence>
<feature type="chain" id="PRO_5040446447" evidence="2">
    <location>
        <begin position="20"/>
        <end position="196"/>
    </location>
</feature>
<dbReference type="AlphaFoldDB" id="A0A9P5PTL1"/>
<feature type="compositionally biased region" description="Low complexity" evidence="1">
    <location>
        <begin position="122"/>
        <end position="155"/>
    </location>
</feature>
<feature type="region of interest" description="Disordered" evidence="1">
    <location>
        <begin position="46"/>
        <end position="162"/>
    </location>
</feature>
<proteinExistence type="predicted"/>
<gene>
    <name evidence="3" type="ORF">BDP27DRAFT_746988</name>
</gene>
<sequence length="196" mass="19980">MSFAKSVVLLLSAFACVQALTTPHARDAHHHRALAARVAAPASNVAVPDVLPKKRDSRKRSSSKRCAARPAPSSNSTTVASSSSEAASSSVPVNVGSVPTSIFTPPAPSSTPEPTPTPTPTHTPSSSKDTQPTTTPDNTPTSSSQAPAPTSPSSGSGSGSGAAGFLAGTNSGDGTFYARKYHIRPHLYCLMLKCLS</sequence>
<dbReference type="PROSITE" id="PS51257">
    <property type="entry name" value="PROKAR_LIPOPROTEIN"/>
    <property type="match status" value="1"/>
</dbReference>
<accession>A0A9P5PTL1</accession>
<feature type="compositionally biased region" description="Basic residues" evidence="1">
    <location>
        <begin position="55"/>
        <end position="67"/>
    </location>
</feature>
<reference evidence="3" key="1">
    <citation type="submission" date="2020-11" db="EMBL/GenBank/DDBJ databases">
        <authorList>
            <consortium name="DOE Joint Genome Institute"/>
            <person name="Ahrendt S."/>
            <person name="Riley R."/>
            <person name="Andreopoulos W."/>
            <person name="Labutti K."/>
            <person name="Pangilinan J."/>
            <person name="Ruiz-Duenas F.J."/>
            <person name="Barrasa J.M."/>
            <person name="Sanchez-Garcia M."/>
            <person name="Camarero S."/>
            <person name="Miyauchi S."/>
            <person name="Serrano A."/>
            <person name="Linde D."/>
            <person name="Babiker R."/>
            <person name="Drula E."/>
            <person name="Ayuso-Fernandez I."/>
            <person name="Pacheco R."/>
            <person name="Padilla G."/>
            <person name="Ferreira P."/>
            <person name="Barriuso J."/>
            <person name="Kellner H."/>
            <person name="Castanera R."/>
            <person name="Alfaro M."/>
            <person name="Ramirez L."/>
            <person name="Pisabarro A.G."/>
            <person name="Kuo A."/>
            <person name="Tritt A."/>
            <person name="Lipzen A."/>
            <person name="He G."/>
            <person name="Yan M."/>
            <person name="Ng V."/>
            <person name="Cullen D."/>
            <person name="Martin F."/>
            <person name="Rosso M.-N."/>
            <person name="Henrissat B."/>
            <person name="Hibbett D."/>
            <person name="Martinez A.T."/>
            <person name="Grigoriev I.V."/>
        </authorList>
    </citation>
    <scope>NUCLEOTIDE SEQUENCE</scope>
    <source>
        <strain evidence="3">AH 40177</strain>
    </source>
</reference>
<feature type="signal peptide" evidence="2">
    <location>
        <begin position="1"/>
        <end position="19"/>
    </location>
</feature>
<keyword evidence="4" id="KW-1185">Reference proteome</keyword>
<organism evidence="3 4">
    <name type="scientific">Rhodocollybia butyracea</name>
    <dbReference type="NCBI Taxonomy" id="206335"/>
    <lineage>
        <taxon>Eukaryota</taxon>
        <taxon>Fungi</taxon>
        <taxon>Dikarya</taxon>
        <taxon>Basidiomycota</taxon>
        <taxon>Agaricomycotina</taxon>
        <taxon>Agaricomycetes</taxon>
        <taxon>Agaricomycetidae</taxon>
        <taxon>Agaricales</taxon>
        <taxon>Marasmiineae</taxon>
        <taxon>Omphalotaceae</taxon>
        <taxon>Rhodocollybia</taxon>
    </lineage>
</organism>